<feature type="transmembrane region" description="Helical" evidence="1">
    <location>
        <begin position="87"/>
        <end position="110"/>
    </location>
</feature>
<protein>
    <submittedName>
        <fullName evidence="2">Membrane-associated protein, putative</fullName>
    </submittedName>
</protein>
<keyword evidence="1" id="KW-0472">Membrane</keyword>
<name>A0A0S4JIR8_BODSA</name>
<dbReference type="EMBL" id="CYKH01001908">
    <property type="protein sequence ID" value="CUG91352.1"/>
    <property type="molecule type" value="Genomic_DNA"/>
</dbReference>
<reference evidence="3" key="1">
    <citation type="submission" date="2015-09" db="EMBL/GenBank/DDBJ databases">
        <authorList>
            <consortium name="Pathogen Informatics"/>
        </authorList>
    </citation>
    <scope>NUCLEOTIDE SEQUENCE [LARGE SCALE GENOMIC DNA]</scope>
    <source>
        <strain evidence="3">Lake Konstanz</strain>
    </source>
</reference>
<sequence>MVLANQDHAFTSSRARLALLLRRRVGSKREDKDFDRMVRHKTVQIVVFSFMGVAMMVIELLTSWAYFSDTHEAVDAYYDDPAVSVRLANALTLGQAFISTSTFVAIVLITQKYQLELIRKRAEWSGTNI</sequence>
<keyword evidence="1" id="KW-1133">Transmembrane helix</keyword>
<dbReference type="Proteomes" id="UP000051952">
    <property type="component" value="Unassembled WGS sequence"/>
</dbReference>
<keyword evidence="1" id="KW-0812">Transmembrane</keyword>
<feature type="transmembrane region" description="Helical" evidence="1">
    <location>
        <begin position="45"/>
        <end position="67"/>
    </location>
</feature>
<evidence type="ECO:0000313" key="2">
    <source>
        <dbReference type="EMBL" id="CUG91352.1"/>
    </source>
</evidence>
<gene>
    <name evidence="2" type="ORF">BSAL_31460</name>
</gene>
<dbReference type="VEuPathDB" id="TriTrypDB:BSAL_31460"/>
<feature type="non-terminal residue" evidence="2">
    <location>
        <position position="129"/>
    </location>
</feature>
<accession>A0A0S4JIR8</accession>
<proteinExistence type="predicted"/>
<organism evidence="2 3">
    <name type="scientific">Bodo saltans</name>
    <name type="common">Flagellated protozoan</name>
    <dbReference type="NCBI Taxonomy" id="75058"/>
    <lineage>
        <taxon>Eukaryota</taxon>
        <taxon>Discoba</taxon>
        <taxon>Euglenozoa</taxon>
        <taxon>Kinetoplastea</taxon>
        <taxon>Metakinetoplastina</taxon>
        <taxon>Eubodonida</taxon>
        <taxon>Bodonidae</taxon>
        <taxon>Bodo</taxon>
    </lineage>
</organism>
<dbReference type="AlphaFoldDB" id="A0A0S4JIR8"/>
<evidence type="ECO:0000313" key="3">
    <source>
        <dbReference type="Proteomes" id="UP000051952"/>
    </source>
</evidence>
<evidence type="ECO:0000256" key="1">
    <source>
        <dbReference type="SAM" id="Phobius"/>
    </source>
</evidence>
<keyword evidence="3" id="KW-1185">Reference proteome</keyword>